<dbReference type="NCBIfam" id="TIGR00125">
    <property type="entry name" value="cyt_tran_rel"/>
    <property type="match status" value="1"/>
</dbReference>
<dbReference type="EMBL" id="PUHW01000215">
    <property type="protein sequence ID" value="KAG0687796.1"/>
    <property type="molecule type" value="Genomic_DNA"/>
</dbReference>
<evidence type="ECO:0000313" key="2">
    <source>
        <dbReference type="EMBL" id="KAG0687796.1"/>
    </source>
</evidence>
<dbReference type="Gene3D" id="3.40.50.620">
    <property type="entry name" value="HUPs"/>
    <property type="match status" value="1"/>
</dbReference>
<proteinExistence type="predicted"/>
<name>A0A9P7BEE8_9ASCO</name>
<evidence type="ECO:0000313" key="3">
    <source>
        <dbReference type="Proteomes" id="UP000697127"/>
    </source>
</evidence>
<dbReference type="SUPFAM" id="SSF52374">
    <property type="entry name" value="Nucleotidylyl transferase"/>
    <property type="match status" value="1"/>
</dbReference>
<dbReference type="NCBIfam" id="NF001985">
    <property type="entry name" value="PRK00777.1"/>
    <property type="match status" value="1"/>
</dbReference>
<protein>
    <recommendedName>
        <fullName evidence="1">Cytidyltransferase-like domain-containing protein</fullName>
    </recommendedName>
</protein>
<feature type="domain" description="Cytidyltransferase-like" evidence="1">
    <location>
        <begin position="150"/>
        <end position="291"/>
    </location>
</feature>
<dbReference type="GO" id="GO:0015937">
    <property type="term" value="P:coenzyme A biosynthetic process"/>
    <property type="evidence" value="ECO:0007669"/>
    <property type="project" value="TreeGrafter"/>
</dbReference>
<keyword evidence="3" id="KW-1185">Reference proteome</keyword>
<dbReference type="OrthoDB" id="330671at2759"/>
<dbReference type="PANTHER" id="PTHR10695:SF46">
    <property type="entry name" value="BIFUNCTIONAL COENZYME A SYNTHASE-RELATED"/>
    <property type="match status" value="1"/>
</dbReference>
<dbReference type="AlphaFoldDB" id="A0A9P7BEE8"/>
<sequence length="300" mass="33907">MLLIISEIEAYHIDALRPIFEQSLASDPDNLFVLIQQDLTNQYTLNQLITHLEHIYGTSQKIIEKQNISTQVTVILNDLDYDFKHAAKSWSTVFYTSKVNPKMIPNAYIQHISAHEMIKIESDLSDISSSKINKLPNPDTLYKEIPIVAVGGTFDHLHDGHKILLTAAIFLAKKTLIIGVTGHELLKNKKYLEYLESYDTRVGRVRELLKNVRPGFIPDVYEINDVCGPTAKIEDIDALVVSMESSKGATFVNKVRSDLGWKKLNVYTISVVGGSDPESFEDKLSSTAFREQEYLKNHPT</sequence>
<dbReference type="Pfam" id="PF01467">
    <property type="entry name" value="CTP_transf_like"/>
    <property type="match status" value="1"/>
</dbReference>
<organism evidence="2 3">
    <name type="scientific">Pichia californica</name>
    <dbReference type="NCBI Taxonomy" id="460514"/>
    <lineage>
        <taxon>Eukaryota</taxon>
        <taxon>Fungi</taxon>
        <taxon>Dikarya</taxon>
        <taxon>Ascomycota</taxon>
        <taxon>Saccharomycotina</taxon>
        <taxon>Pichiomycetes</taxon>
        <taxon>Pichiales</taxon>
        <taxon>Pichiaceae</taxon>
        <taxon>Pichia</taxon>
    </lineage>
</organism>
<reference evidence="2" key="1">
    <citation type="submission" date="2020-11" db="EMBL/GenBank/DDBJ databases">
        <title>Kefir isolates.</title>
        <authorList>
            <person name="Marcisauskas S."/>
            <person name="Kim Y."/>
            <person name="Blasche S."/>
        </authorList>
    </citation>
    <scope>NUCLEOTIDE SEQUENCE</scope>
    <source>
        <strain evidence="2">Olga-1</strain>
    </source>
</reference>
<accession>A0A9P7BEE8</accession>
<evidence type="ECO:0000259" key="1">
    <source>
        <dbReference type="Pfam" id="PF01467"/>
    </source>
</evidence>
<dbReference type="GO" id="GO:0004140">
    <property type="term" value="F:dephospho-CoA kinase activity"/>
    <property type="evidence" value="ECO:0007669"/>
    <property type="project" value="TreeGrafter"/>
</dbReference>
<dbReference type="InterPro" id="IPR014729">
    <property type="entry name" value="Rossmann-like_a/b/a_fold"/>
</dbReference>
<comment type="caution">
    <text evidence="2">The sequence shown here is derived from an EMBL/GenBank/DDBJ whole genome shotgun (WGS) entry which is preliminary data.</text>
</comment>
<dbReference type="InterPro" id="IPR004821">
    <property type="entry name" value="Cyt_trans-like"/>
</dbReference>
<gene>
    <name evidence="2" type="ORF">C6P40_001858</name>
</gene>
<dbReference type="Proteomes" id="UP000697127">
    <property type="component" value="Unassembled WGS sequence"/>
</dbReference>
<dbReference type="PANTHER" id="PTHR10695">
    <property type="entry name" value="DEPHOSPHO-COA KINASE-RELATED"/>
    <property type="match status" value="1"/>
</dbReference>